<sequence length="115" mass="12919">MVGGSFQGKELFFRVIQIGFEDNYIGSPGSFAEKYGKNYFICTGPAAMLVPVVVKPGEDWKGYFVEMYALMQKMWLNFGVVPPGLRKSGFGSGQRRGNLGLRRIFYWLGGEKSEE</sequence>
<accession>A0A8X8CCZ4</accession>
<dbReference type="Proteomes" id="UP000886885">
    <property type="component" value="Chromosome 13D"/>
</dbReference>
<keyword evidence="2" id="KW-1185">Reference proteome</keyword>
<proteinExistence type="predicted"/>
<protein>
    <submittedName>
        <fullName evidence="1">Uncharacterized protein</fullName>
    </submittedName>
</protein>
<dbReference type="OrthoDB" id="1723022at2759"/>
<dbReference type="AlphaFoldDB" id="A0A8X8CCZ4"/>
<comment type="caution">
    <text evidence="1">The sequence shown here is derived from an EMBL/GenBank/DDBJ whole genome shotgun (WGS) entry which is preliminary data.</text>
</comment>
<reference evidence="1" key="1">
    <citation type="journal article" date="2020" name="bioRxiv">
        <title>Hybrid origin of Populus tomentosa Carr. identified through genome sequencing and phylogenomic analysis.</title>
        <authorList>
            <person name="An X."/>
            <person name="Gao K."/>
            <person name="Chen Z."/>
            <person name="Li J."/>
            <person name="Yang X."/>
            <person name="Yang X."/>
            <person name="Zhou J."/>
            <person name="Guo T."/>
            <person name="Zhao T."/>
            <person name="Huang S."/>
            <person name="Miao D."/>
            <person name="Khan W.U."/>
            <person name="Rao P."/>
            <person name="Ye M."/>
            <person name="Lei B."/>
            <person name="Liao W."/>
            <person name="Wang J."/>
            <person name="Ji L."/>
            <person name="Li Y."/>
            <person name="Guo B."/>
            <person name="Mustafa N.S."/>
            <person name="Li S."/>
            <person name="Yun Q."/>
            <person name="Keller S.R."/>
            <person name="Mao J."/>
            <person name="Zhang R."/>
            <person name="Strauss S.H."/>
        </authorList>
    </citation>
    <scope>NUCLEOTIDE SEQUENCE</scope>
    <source>
        <strain evidence="1">GM15</strain>
        <tissue evidence="1">Leaf</tissue>
    </source>
</reference>
<name>A0A8X8CCZ4_POPTO</name>
<dbReference type="EMBL" id="JAAWWB010000026">
    <property type="protein sequence ID" value="KAG6750769.1"/>
    <property type="molecule type" value="Genomic_DNA"/>
</dbReference>
<organism evidence="1 2">
    <name type="scientific">Populus tomentosa</name>
    <name type="common">Chinese white poplar</name>
    <dbReference type="NCBI Taxonomy" id="118781"/>
    <lineage>
        <taxon>Eukaryota</taxon>
        <taxon>Viridiplantae</taxon>
        <taxon>Streptophyta</taxon>
        <taxon>Embryophyta</taxon>
        <taxon>Tracheophyta</taxon>
        <taxon>Spermatophyta</taxon>
        <taxon>Magnoliopsida</taxon>
        <taxon>eudicotyledons</taxon>
        <taxon>Gunneridae</taxon>
        <taxon>Pentapetalae</taxon>
        <taxon>rosids</taxon>
        <taxon>fabids</taxon>
        <taxon>Malpighiales</taxon>
        <taxon>Salicaceae</taxon>
        <taxon>Saliceae</taxon>
        <taxon>Populus</taxon>
    </lineage>
</organism>
<evidence type="ECO:0000313" key="2">
    <source>
        <dbReference type="Proteomes" id="UP000886885"/>
    </source>
</evidence>
<evidence type="ECO:0000313" key="1">
    <source>
        <dbReference type="EMBL" id="KAG6750769.1"/>
    </source>
</evidence>
<gene>
    <name evidence="1" type="ORF">POTOM_045281</name>
</gene>